<evidence type="ECO:0000256" key="2">
    <source>
        <dbReference type="ARBA" id="ARBA00004752"/>
    </source>
</evidence>
<evidence type="ECO:0000256" key="21">
    <source>
        <dbReference type="ARBA" id="ARBA00023268"/>
    </source>
</evidence>
<dbReference type="Pfam" id="PF00912">
    <property type="entry name" value="Transgly"/>
    <property type="match status" value="1"/>
</dbReference>
<evidence type="ECO:0000256" key="13">
    <source>
        <dbReference type="ARBA" id="ARBA00022692"/>
    </source>
</evidence>
<evidence type="ECO:0000259" key="30">
    <source>
        <dbReference type="Pfam" id="PF17092"/>
    </source>
</evidence>
<keyword evidence="10" id="KW-0645">Protease</keyword>
<evidence type="ECO:0000256" key="19">
    <source>
        <dbReference type="ARBA" id="ARBA00023136"/>
    </source>
</evidence>
<feature type="region of interest" description="Disordered" evidence="26">
    <location>
        <begin position="271"/>
        <end position="291"/>
    </location>
</feature>
<dbReference type="InterPro" id="IPR012338">
    <property type="entry name" value="Beta-lactam/transpept-like"/>
</dbReference>
<evidence type="ECO:0000256" key="22">
    <source>
        <dbReference type="ARBA" id="ARBA00023316"/>
    </source>
</evidence>
<evidence type="ECO:0000256" key="15">
    <source>
        <dbReference type="ARBA" id="ARBA00022960"/>
    </source>
</evidence>
<dbReference type="EC" id="2.4.99.28" evidence="24"/>
<keyword evidence="22" id="KW-0961">Cell wall biogenesis/degradation</keyword>
<evidence type="ECO:0000256" key="8">
    <source>
        <dbReference type="ARBA" id="ARBA00022519"/>
    </source>
</evidence>
<comment type="similarity">
    <text evidence="4">In the N-terminal section; belongs to the glycosyltransferase 51 family.</text>
</comment>
<proteinExistence type="inferred from homology"/>
<evidence type="ECO:0000256" key="6">
    <source>
        <dbReference type="ARBA" id="ARBA00018638"/>
    </source>
</evidence>
<keyword evidence="17" id="KW-0573">Peptidoglycan synthesis</keyword>
<feature type="domain" description="Penicillin-binding protein transpeptidase" evidence="28">
    <location>
        <begin position="451"/>
        <end position="734"/>
    </location>
</feature>
<comment type="catalytic activity">
    <reaction evidence="23">
        <text>Preferential cleavage: (Ac)2-L-Lys-D-Ala-|-D-Ala. Also transpeptidation of peptidyl-alanyl moieties that are N-acyl substituents of D-alanine.</text>
        <dbReference type="EC" id="3.4.16.4"/>
    </reaction>
</comment>
<keyword evidence="21" id="KW-0511">Multifunctional enzyme</keyword>
<comment type="caution">
    <text evidence="31">The sequence shown here is derived from an EMBL/GenBank/DDBJ whole genome shotgun (WGS) entry which is preliminary data.</text>
</comment>
<dbReference type="Gene3D" id="3.40.710.10">
    <property type="entry name" value="DD-peptidase/beta-lactamase superfamily"/>
    <property type="match status" value="2"/>
</dbReference>
<dbReference type="SUPFAM" id="SSF56601">
    <property type="entry name" value="beta-lactamase/transpeptidase-like"/>
    <property type="match status" value="1"/>
</dbReference>
<evidence type="ECO:0000256" key="7">
    <source>
        <dbReference type="ARBA" id="ARBA00022475"/>
    </source>
</evidence>
<comment type="pathway">
    <text evidence="2">Cell wall biogenesis; peptidoglycan biosynthesis.</text>
</comment>
<evidence type="ECO:0000256" key="12">
    <source>
        <dbReference type="ARBA" id="ARBA00022679"/>
    </source>
</evidence>
<keyword evidence="12" id="KW-0808">Transferase</keyword>
<keyword evidence="13 27" id="KW-0812">Transmembrane</keyword>
<dbReference type="Pfam" id="PF17092">
    <property type="entry name" value="PCB_OB"/>
    <property type="match status" value="1"/>
</dbReference>
<evidence type="ECO:0000256" key="16">
    <source>
        <dbReference type="ARBA" id="ARBA00022968"/>
    </source>
</evidence>
<dbReference type="PANTHER" id="PTHR32282:SF27">
    <property type="entry name" value="PENICILLIN-BINDING PROTEIN 1A"/>
    <property type="match status" value="1"/>
</dbReference>
<sequence length="842" mass="91606">MSPETPDIPPNSKRKRPVSIQPRPRYRFWRLLIGSITGLFLFVLVGGGLAVWIKYSSAVKGLPTIEGLRNYSPPVMSRIYANDDHVVAELAAERRLFVPIGAIPQKVRDAFIATEDKNFYTHGGVDPMAIARALIQDVFRVHGKRLVGASTITQQVARNMLLNNDRKLERKIKEAILAMRIEQSLSKDQILEIYLNEIYLGAGAYGVAAAAQIYFHKNLDQLTTAEAAYLGGLPKSPYNYDLFRKPDAAKQRRDFVLSRMAETGAITQQEKVAAQNEPLSSKNVSGRRGPTAGTEWFGEAVRRDLIDRYGLEKTMQGGLEVHTSLDLKNQALATKLMRQALIKYDRNHGWRGAVAHLGDDAISQWVENLKKQKLPTGMLPNWRLAIVLNAKTGSVGWVDGGKNATTHQGTILSKSLSWSKRRPLKDGDIVMIEPQSEGNQVELCQIPQVEGALVSLDVRTGRVLAMFGGWSFAESQFNRATQALRQPGSSFKPIAYLAAMEKGILPSQIFMDAPFSVGDWHPNNYEHSFWGPTALHNGLRYSRNIITIRLAAQIGMDAIANLSVALGEVDSMPKVLPAVLGAVETTVLRHAGAYASIASGGAIVKPTTVDYIQDRNGKVIWRSDAFQANNVTDPNQLPTFTDNRKRAVSEQSAYQIITMMEDVMRRGTGFSASKGIDTPIAGKTGTSQNFNDAWFAGFSPDVVTIVWFGFDSPKTLGKGMAGGVIAGPVWNAYMKEVLPTYPKREFIKPAGVFMASYSTSKGMVTDAFKDGQTPGGSINLSPGIATGALSAADTGAENVPDSEESMGGGYSGDYVNEGGTIKPKTASPASAPGENIGMGGLY</sequence>
<evidence type="ECO:0000256" key="11">
    <source>
        <dbReference type="ARBA" id="ARBA00022676"/>
    </source>
</evidence>
<dbReference type="RefSeq" id="WP_034338023.1">
    <property type="nucleotide sequence ID" value="NZ_CAMXCH010000001.1"/>
</dbReference>
<evidence type="ECO:0000313" key="32">
    <source>
        <dbReference type="Proteomes" id="UP001154272"/>
    </source>
</evidence>
<dbReference type="EMBL" id="CAMXCH010000001">
    <property type="protein sequence ID" value="CAI3931446.1"/>
    <property type="molecule type" value="Genomic_DNA"/>
</dbReference>
<dbReference type="Proteomes" id="UP001154272">
    <property type="component" value="Unassembled WGS sequence"/>
</dbReference>
<keyword evidence="14" id="KW-0378">Hydrolase</keyword>
<keyword evidence="18 27" id="KW-1133">Transmembrane helix</keyword>
<keyword evidence="15" id="KW-0133">Cell shape</keyword>
<keyword evidence="16" id="KW-0735">Signal-anchor</keyword>
<comment type="similarity">
    <text evidence="3">In the C-terminal section; belongs to the transpeptidase family.</text>
</comment>
<evidence type="ECO:0000256" key="17">
    <source>
        <dbReference type="ARBA" id="ARBA00022984"/>
    </source>
</evidence>
<evidence type="ECO:0000256" key="3">
    <source>
        <dbReference type="ARBA" id="ARBA00007090"/>
    </source>
</evidence>
<name>A0ABM9HLA8_9PROT</name>
<dbReference type="InterPro" id="IPR001460">
    <property type="entry name" value="PCN-bd_Tpept"/>
</dbReference>
<dbReference type="PANTHER" id="PTHR32282">
    <property type="entry name" value="BINDING PROTEIN TRANSPEPTIDASE, PUTATIVE-RELATED"/>
    <property type="match status" value="1"/>
</dbReference>
<keyword evidence="19 27" id="KW-0472">Membrane</keyword>
<evidence type="ECO:0000256" key="18">
    <source>
        <dbReference type="ARBA" id="ARBA00022989"/>
    </source>
</evidence>
<feature type="transmembrane region" description="Helical" evidence="27">
    <location>
        <begin position="31"/>
        <end position="53"/>
    </location>
</feature>
<keyword evidence="32" id="KW-1185">Reference proteome</keyword>
<dbReference type="NCBIfam" id="TIGR02074">
    <property type="entry name" value="PBP_1a_fam"/>
    <property type="match status" value="1"/>
</dbReference>
<organism evidence="31 32">
    <name type="scientific">Commensalibacter papalotli</name>
    <name type="common">ex Botero et al. 2024</name>
    <dbReference type="NCBI Taxonomy" id="2972766"/>
    <lineage>
        <taxon>Bacteria</taxon>
        <taxon>Pseudomonadati</taxon>
        <taxon>Pseudomonadota</taxon>
        <taxon>Alphaproteobacteria</taxon>
        <taxon>Acetobacterales</taxon>
        <taxon>Acetobacteraceae</taxon>
    </lineage>
</organism>
<feature type="region of interest" description="Disordered" evidence="26">
    <location>
        <begin position="791"/>
        <end position="842"/>
    </location>
</feature>
<reference evidence="31" key="1">
    <citation type="submission" date="2022-10" db="EMBL/GenBank/DDBJ databases">
        <authorList>
            <person name="Botero Cardona J."/>
        </authorList>
    </citation>
    <scope>NUCLEOTIDE SEQUENCE</scope>
    <source>
        <strain evidence="31">R-83534</strain>
    </source>
</reference>
<evidence type="ECO:0000256" key="26">
    <source>
        <dbReference type="SAM" id="MobiDB-lite"/>
    </source>
</evidence>
<evidence type="ECO:0000313" key="31">
    <source>
        <dbReference type="EMBL" id="CAI3931446.1"/>
    </source>
</evidence>
<keyword evidence="7" id="KW-1003">Cell membrane</keyword>
<dbReference type="Gene3D" id="1.10.3810.10">
    <property type="entry name" value="Biosynthetic peptidoglycan transglycosylase-like"/>
    <property type="match status" value="1"/>
</dbReference>
<dbReference type="InterPro" id="IPR023346">
    <property type="entry name" value="Lysozyme-like_dom_sf"/>
</dbReference>
<evidence type="ECO:0000256" key="10">
    <source>
        <dbReference type="ARBA" id="ARBA00022670"/>
    </source>
</evidence>
<feature type="domain" description="Glycosyl transferase family 51" evidence="29">
    <location>
        <begin position="85"/>
        <end position="260"/>
    </location>
</feature>
<keyword evidence="11" id="KW-0328">Glycosyltransferase</keyword>
<keyword evidence="9 31" id="KW-0121">Carboxypeptidase</keyword>
<dbReference type="InterPro" id="IPR001264">
    <property type="entry name" value="Glyco_trans_51"/>
</dbReference>
<accession>A0ABM9HLA8</accession>
<comment type="subcellular location">
    <subcellularLocation>
        <location evidence="1">Cell inner membrane</location>
        <topology evidence="1">Single-pass type II membrane protein</topology>
    </subcellularLocation>
</comment>
<feature type="domain" description="Penicillin-binding protein OB-like" evidence="30">
    <location>
        <begin position="350"/>
        <end position="449"/>
    </location>
</feature>
<evidence type="ECO:0000256" key="9">
    <source>
        <dbReference type="ARBA" id="ARBA00022645"/>
    </source>
</evidence>
<dbReference type="InterPro" id="IPR050396">
    <property type="entry name" value="Glycosyltr_51/Transpeptidase"/>
</dbReference>
<gene>
    <name evidence="31" type="ORF">R83534S58_LOCUS559</name>
</gene>
<evidence type="ECO:0000256" key="5">
    <source>
        <dbReference type="ARBA" id="ARBA00012448"/>
    </source>
</evidence>
<evidence type="ECO:0000256" key="27">
    <source>
        <dbReference type="SAM" id="Phobius"/>
    </source>
</evidence>
<dbReference type="GO" id="GO:0004180">
    <property type="term" value="F:carboxypeptidase activity"/>
    <property type="evidence" value="ECO:0007669"/>
    <property type="project" value="UniProtKB-KW"/>
</dbReference>
<dbReference type="SUPFAM" id="SSF53955">
    <property type="entry name" value="Lysozyme-like"/>
    <property type="match status" value="1"/>
</dbReference>
<evidence type="ECO:0000256" key="14">
    <source>
        <dbReference type="ARBA" id="ARBA00022801"/>
    </source>
</evidence>
<keyword evidence="8" id="KW-0997">Cell inner membrane</keyword>
<evidence type="ECO:0000256" key="4">
    <source>
        <dbReference type="ARBA" id="ARBA00007739"/>
    </source>
</evidence>
<keyword evidence="20" id="KW-0046">Antibiotic resistance</keyword>
<evidence type="ECO:0000256" key="1">
    <source>
        <dbReference type="ARBA" id="ARBA00004249"/>
    </source>
</evidence>
<evidence type="ECO:0000259" key="28">
    <source>
        <dbReference type="Pfam" id="PF00905"/>
    </source>
</evidence>
<comment type="catalytic activity">
    <reaction evidence="25">
        <text>[GlcNAc-(1-&gt;4)-Mur2Ac(oyl-L-Ala-gamma-D-Glu-L-Lys-D-Ala-D-Ala)](n)-di-trans,octa-cis-undecaprenyl diphosphate + beta-D-GlcNAc-(1-&gt;4)-Mur2Ac(oyl-L-Ala-gamma-D-Glu-L-Lys-D-Ala-D-Ala)-di-trans,octa-cis-undecaprenyl diphosphate = [GlcNAc-(1-&gt;4)-Mur2Ac(oyl-L-Ala-gamma-D-Glu-L-Lys-D-Ala-D-Ala)](n+1)-di-trans,octa-cis-undecaprenyl diphosphate + di-trans,octa-cis-undecaprenyl diphosphate + H(+)</text>
        <dbReference type="Rhea" id="RHEA:23708"/>
        <dbReference type="Rhea" id="RHEA-COMP:9602"/>
        <dbReference type="Rhea" id="RHEA-COMP:9603"/>
        <dbReference type="ChEBI" id="CHEBI:15378"/>
        <dbReference type="ChEBI" id="CHEBI:58405"/>
        <dbReference type="ChEBI" id="CHEBI:60033"/>
        <dbReference type="ChEBI" id="CHEBI:78435"/>
        <dbReference type="EC" id="2.4.99.28"/>
    </reaction>
</comment>
<evidence type="ECO:0000256" key="25">
    <source>
        <dbReference type="ARBA" id="ARBA00049902"/>
    </source>
</evidence>
<evidence type="ECO:0000256" key="20">
    <source>
        <dbReference type="ARBA" id="ARBA00023251"/>
    </source>
</evidence>
<dbReference type="InterPro" id="IPR036950">
    <property type="entry name" value="PBP_transglycosylase"/>
</dbReference>
<evidence type="ECO:0000256" key="24">
    <source>
        <dbReference type="ARBA" id="ARBA00044770"/>
    </source>
</evidence>
<dbReference type="Pfam" id="PF00905">
    <property type="entry name" value="Transpeptidase"/>
    <property type="match status" value="1"/>
</dbReference>
<evidence type="ECO:0000256" key="23">
    <source>
        <dbReference type="ARBA" id="ARBA00034000"/>
    </source>
</evidence>
<dbReference type="EC" id="3.4.16.4" evidence="5"/>
<dbReference type="InterPro" id="IPR031376">
    <property type="entry name" value="PCB_OB"/>
</dbReference>
<protein>
    <recommendedName>
        <fullName evidence="6">Penicillin-binding protein 1A</fullName>
        <ecNumber evidence="24">2.4.99.28</ecNumber>
        <ecNumber evidence="5">3.4.16.4</ecNumber>
    </recommendedName>
</protein>
<evidence type="ECO:0000259" key="29">
    <source>
        <dbReference type="Pfam" id="PF00912"/>
    </source>
</evidence>